<dbReference type="InterPro" id="IPR035980">
    <property type="entry name" value="Ribosomal_bS6_sf"/>
</dbReference>
<evidence type="ECO:0000313" key="5">
    <source>
        <dbReference type="EMBL" id="MEB3428518.1"/>
    </source>
</evidence>
<dbReference type="GO" id="GO:0006412">
    <property type="term" value="P:translation"/>
    <property type="evidence" value="ECO:0007669"/>
    <property type="project" value="UniProtKB-UniRule"/>
</dbReference>
<dbReference type="InterPro" id="IPR014717">
    <property type="entry name" value="Transl_elong_EF1B/ribsomal_bS6"/>
</dbReference>
<dbReference type="EMBL" id="JAYKOT010000001">
    <property type="protein sequence ID" value="MEB3428518.1"/>
    <property type="molecule type" value="Genomic_DNA"/>
</dbReference>
<dbReference type="InterPro" id="IPR020814">
    <property type="entry name" value="Ribosomal_S6_plastid/chlpt"/>
</dbReference>
<dbReference type="HAMAP" id="MF_00360">
    <property type="entry name" value="Ribosomal_bS6"/>
    <property type="match status" value="1"/>
</dbReference>
<gene>
    <name evidence="4 5" type="primary">rpsF</name>
    <name evidence="5" type="ORF">VLK81_00410</name>
</gene>
<dbReference type="SUPFAM" id="SSF54995">
    <property type="entry name" value="Ribosomal protein S6"/>
    <property type="match status" value="1"/>
</dbReference>
<evidence type="ECO:0000256" key="4">
    <source>
        <dbReference type="HAMAP-Rule" id="MF_00360"/>
    </source>
</evidence>
<keyword evidence="4" id="KW-0687">Ribonucleoprotein</keyword>
<evidence type="ECO:0000256" key="3">
    <source>
        <dbReference type="ARBA" id="ARBA00035294"/>
    </source>
</evidence>
<dbReference type="GO" id="GO:1990904">
    <property type="term" value="C:ribonucleoprotein complex"/>
    <property type="evidence" value="ECO:0007669"/>
    <property type="project" value="UniProtKB-KW"/>
</dbReference>
<dbReference type="GO" id="GO:0005737">
    <property type="term" value="C:cytoplasm"/>
    <property type="evidence" value="ECO:0007669"/>
    <property type="project" value="UniProtKB-ARBA"/>
</dbReference>
<evidence type="ECO:0000256" key="1">
    <source>
        <dbReference type="ARBA" id="ARBA00009512"/>
    </source>
</evidence>
<dbReference type="GO" id="GO:0070181">
    <property type="term" value="F:small ribosomal subunit rRNA binding"/>
    <property type="evidence" value="ECO:0007669"/>
    <property type="project" value="TreeGrafter"/>
</dbReference>
<name>A0AAW9MU99_9FIRM</name>
<evidence type="ECO:0000313" key="6">
    <source>
        <dbReference type="Proteomes" id="UP001357733"/>
    </source>
</evidence>
<dbReference type="GO" id="GO:0003735">
    <property type="term" value="F:structural constituent of ribosome"/>
    <property type="evidence" value="ECO:0007669"/>
    <property type="project" value="InterPro"/>
</dbReference>
<dbReference type="GO" id="GO:0005840">
    <property type="term" value="C:ribosome"/>
    <property type="evidence" value="ECO:0007669"/>
    <property type="project" value="UniProtKB-KW"/>
</dbReference>
<dbReference type="Pfam" id="PF01250">
    <property type="entry name" value="Ribosomal_S6"/>
    <property type="match status" value="1"/>
</dbReference>
<dbReference type="Proteomes" id="UP001357733">
    <property type="component" value="Unassembled WGS sequence"/>
</dbReference>
<keyword evidence="4" id="KW-0694">RNA-binding</keyword>
<dbReference type="CDD" id="cd00473">
    <property type="entry name" value="bS6"/>
    <property type="match status" value="1"/>
</dbReference>
<comment type="caution">
    <text evidence="5">The sequence shown here is derived from an EMBL/GenBank/DDBJ whole genome shotgun (WGS) entry which is preliminary data.</text>
</comment>
<dbReference type="PANTHER" id="PTHR21011:SF1">
    <property type="entry name" value="SMALL RIBOSOMAL SUBUNIT PROTEIN BS6M"/>
    <property type="match status" value="1"/>
</dbReference>
<organism evidence="5 6">
    <name type="scientific">Citroniella saccharovorans</name>
    <dbReference type="NCBI Taxonomy" id="2053367"/>
    <lineage>
        <taxon>Bacteria</taxon>
        <taxon>Bacillati</taxon>
        <taxon>Bacillota</taxon>
        <taxon>Tissierellia</taxon>
        <taxon>Tissierellales</taxon>
        <taxon>Peptoniphilaceae</taxon>
        <taxon>Citroniella</taxon>
    </lineage>
</organism>
<comment type="function">
    <text evidence="2 4">Binds together with bS18 to 16S ribosomal RNA.</text>
</comment>
<dbReference type="Gene3D" id="3.30.70.60">
    <property type="match status" value="1"/>
</dbReference>
<evidence type="ECO:0000256" key="2">
    <source>
        <dbReference type="ARBA" id="ARBA00035104"/>
    </source>
</evidence>
<dbReference type="AlphaFoldDB" id="A0AAW9MU99"/>
<protein>
    <recommendedName>
        <fullName evidence="3 4">Small ribosomal subunit protein bS6</fullName>
    </recommendedName>
</protein>
<sequence length="94" mass="11394">MRKYELVLILKPDLEDEVRNEVFNRVTDVIKENGQITDISEWGQRKLAYEIDYIKEGYYYVVNFESDPKIVDEIERRARISDYVLRYLVSRIEK</sequence>
<dbReference type="RefSeq" id="WP_324618602.1">
    <property type="nucleotide sequence ID" value="NZ_JAYKOT010000001.1"/>
</dbReference>
<proteinExistence type="inferred from homology"/>
<dbReference type="InterPro" id="IPR000529">
    <property type="entry name" value="Ribosomal_bS6"/>
</dbReference>
<keyword evidence="4 5" id="KW-0689">Ribosomal protein</keyword>
<reference evidence="5 6" key="1">
    <citation type="submission" date="2024-01" db="EMBL/GenBank/DDBJ databases">
        <title>Complete genome sequence of Citroniella saccharovorans strain M6.X9, isolated from human fecal sample.</title>
        <authorList>
            <person name="Cheng G."/>
            <person name="Westerholm M."/>
            <person name="Schnurer A."/>
        </authorList>
    </citation>
    <scope>NUCLEOTIDE SEQUENCE [LARGE SCALE GENOMIC DNA]</scope>
    <source>
        <strain evidence="5 6">DSM 29873</strain>
    </source>
</reference>
<keyword evidence="4" id="KW-0699">rRNA-binding</keyword>
<dbReference type="NCBIfam" id="TIGR00166">
    <property type="entry name" value="S6"/>
    <property type="match status" value="1"/>
</dbReference>
<comment type="similarity">
    <text evidence="1 4">Belongs to the bacterial ribosomal protein bS6 family.</text>
</comment>
<keyword evidence="6" id="KW-1185">Reference proteome</keyword>
<accession>A0AAW9MU99</accession>
<dbReference type="PANTHER" id="PTHR21011">
    <property type="entry name" value="MITOCHONDRIAL 28S RIBOSOMAL PROTEIN S6"/>
    <property type="match status" value="1"/>
</dbReference>